<dbReference type="InterPro" id="IPR050667">
    <property type="entry name" value="PPR-containing_protein"/>
</dbReference>
<keyword evidence="3" id="KW-1185">Reference proteome</keyword>
<dbReference type="Gene3D" id="1.25.40.10">
    <property type="entry name" value="Tetratricopeptide repeat domain"/>
    <property type="match status" value="2"/>
</dbReference>
<evidence type="ECO:0000313" key="2">
    <source>
        <dbReference type="EMBL" id="KAH9807355.1"/>
    </source>
</evidence>
<comment type="caution">
    <text evidence="2">The sequence shown here is derived from an EMBL/GenBank/DDBJ whole genome shotgun (WGS) entry which is preliminary data.</text>
</comment>
<gene>
    <name evidence="2" type="ORF">Tdes44962_MAKER06391</name>
</gene>
<proteinExistence type="predicted"/>
<name>A0A9W7SHJ2_9PEZI</name>
<accession>A0A9W7SHJ2</accession>
<dbReference type="InterPro" id="IPR011990">
    <property type="entry name" value="TPR-like_helical_dom_sf"/>
</dbReference>
<sequence>MPSHLTRHVFRRLLANEPIVHRGCLRRRGIITAAYGGRRQTKASCQDIQTPSAVAAAAQRRAFFDLTMFRKPKTNLKAPDMVAGLDKMRELEKLQRLRARLPSQKEISKAIKAFIAAKVKSDRSLDDIEASLLLRSIQYCRELLITDDNVSIGTTKMWPGLHKVAASHVSLAFELHGMLNESSSPTTIRRVHCMLCQTLCHMGDPDRAKNLQTAFERTAAARISPNTDPDVSGAEDDAHDTSSHVVSGKEGQLHDCNVRCWTDIISAYARLDRDLEVNLCLELAKQRGLADRSDRLYRSMMFASLHRGNLQEVQTWWGKWYSMVSRHARGRSMGSFTGEFARSVMELLRWCATSGHISFGHDVVREILQNNPVKPIWDAIFVWAAATGKGVDEIGRMIEVMESADSSTSSSSKRRQADIATINALVECAISKEDPYMAERFIALGRERGIEPDAKTYVLQIDYRLSVGDIDGALTSYQNLQSTDVSSEEDVPTVNKLIVALCSSKRYDFDTIMNVAADLSDRRARFEPQTVTTLTLLHLDRDEVQDVTDLLNTHAYHFSSAERAGIRDALLAYCLDPQAPLARTWDAYTILREIFDELPRQPRTQLMSMFFRRKRPDIAVHVFNHMRLHSREDTIPTIDTYVTAFMGAARLKDLESLELIHNQLKLDFNINVSTHLRNALIIAYTACGKPRKALSFWDDIVASREGPSYNSIHVAFRACEHAHLGDIKAKEIWAKLLKMNVELDRTLWGSYIAAVAGQGNMSHAAEILAAADKKGELDVDEHVLGSLFMSTPSPVKQRDVEVWARDKYPQVWGSLMEKGVKELENGARVLKGIDRSCIMTGNATEVFGITELAEQILLALPMRDLLLAQRVNRTFHDTIASSPRIQEALYFRPAKEPNTDINPLLTRVFNVTEAQVRLHTLHVVTQEASSNGPWIVGQKLSLGIALF</sequence>
<evidence type="ECO:0000313" key="3">
    <source>
        <dbReference type="Proteomes" id="UP001138500"/>
    </source>
</evidence>
<dbReference type="PANTHER" id="PTHR47939">
    <property type="entry name" value="MEMBRANE-ASSOCIATED SALT-INDUCIBLE PROTEIN-LIKE"/>
    <property type="match status" value="1"/>
</dbReference>
<organism evidence="2 3">
    <name type="scientific">Teratosphaeria destructans</name>
    <dbReference type="NCBI Taxonomy" id="418781"/>
    <lineage>
        <taxon>Eukaryota</taxon>
        <taxon>Fungi</taxon>
        <taxon>Dikarya</taxon>
        <taxon>Ascomycota</taxon>
        <taxon>Pezizomycotina</taxon>
        <taxon>Dothideomycetes</taxon>
        <taxon>Dothideomycetidae</taxon>
        <taxon>Mycosphaerellales</taxon>
        <taxon>Teratosphaeriaceae</taxon>
        <taxon>Teratosphaeria</taxon>
    </lineage>
</organism>
<dbReference type="AlphaFoldDB" id="A0A9W7SHJ2"/>
<dbReference type="Proteomes" id="UP001138500">
    <property type="component" value="Unassembled WGS sequence"/>
</dbReference>
<reference evidence="2 3" key="1">
    <citation type="journal article" date="2018" name="IMA Fungus">
        <title>IMA Genome-F 10: Nine draft genome sequences of Claviceps purpurea s.lat., including C. arundinis, C. humidiphila, and C. cf. spartinae, pseudomolecules for the pitch canker pathogen Fusarium circinatum, draft genome of Davidsoniella eucalypti, Grosmannia galeiformis, Quambalaria eucalypti, and Teratosphaeria destructans.</title>
        <authorList>
            <person name="Wingfield B.D."/>
            <person name="Liu M."/>
            <person name="Nguyen H.D."/>
            <person name="Lane F.A."/>
            <person name="Morgan S.W."/>
            <person name="De Vos L."/>
            <person name="Wilken P.M."/>
            <person name="Duong T.A."/>
            <person name="Aylward J."/>
            <person name="Coetzee M.P."/>
            <person name="Dadej K."/>
            <person name="De Beer Z.W."/>
            <person name="Findlay W."/>
            <person name="Havenga M."/>
            <person name="Kolarik M."/>
            <person name="Menzies J.G."/>
            <person name="Naidoo K."/>
            <person name="Pochopski O."/>
            <person name="Shoukouhi P."/>
            <person name="Santana Q.C."/>
            <person name="Seifert K.A."/>
            <person name="Soal N."/>
            <person name="Steenkamp E.T."/>
            <person name="Tatham C.T."/>
            <person name="van der Nest M.A."/>
            <person name="Wingfield M.J."/>
        </authorList>
    </citation>
    <scope>NUCLEOTIDE SEQUENCE [LARGE SCALE GENOMIC DNA]</scope>
    <source>
        <strain evidence="2">CMW44962</strain>
    </source>
</reference>
<dbReference type="PANTHER" id="PTHR47939:SF5">
    <property type="entry name" value="PENTACOTRIPEPTIDE-REPEAT REGION OF PRORP DOMAIN-CONTAINING PROTEIN"/>
    <property type="match status" value="1"/>
</dbReference>
<dbReference type="InterPro" id="IPR002885">
    <property type="entry name" value="PPR_rpt"/>
</dbReference>
<dbReference type="EMBL" id="RIBY02002633">
    <property type="protein sequence ID" value="KAH9807355.1"/>
    <property type="molecule type" value="Genomic_DNA"/>
</dbReference>
<dbReference type="OrthoDB" id="185373at2759"/>
<dbReference type="InterPro" id="IPR036047">
    <property type="entry name" value="F-box-like_dom_sf"/>
</dbReference>
<evidence type="ECO:0000256" key="1">
    <source>
        <dbReference type="SAM" id="MobiDB-lite"/>
    </source>
</evidence>
<reference evidence="2 3" key="2">
    <citation type="journal article" date="2021" name="Curr. Genet.">
        <title>Genetic response to nitrogen starvation in the aggressive Eucalyptus foliar pathogen Teratosphaeria destructans.</title>
        <authorList>
            <person name="Havenga M."/>
            <person name="Wingfield B.D."/>
            <person name="Wingfield M.J."/>
            <person name="Dreyer L.L."/>
            <person name="Roets F."/>
            <person name="Aylward J."/>
        </authorList>
    </citation>
    <scope>NUCLEOTIDE SEQUENCE [LARGE SCALE GENOMIC DNA]</scope>
    <source>
        <strain evidence="2">CMW44962</strain>
    </source>
</reference>
<dbReference type="Pfam" id="PF01535">
    <property type="entry name" value="PPR"/>
    <property type="match status" value="1"/>
</dbReference>
<protein>
    <submittedName>
        <fullName evidence="2">Uncharacterized protein</fullName>
    </submittedName>
</protein>
<feature type="region of interest" description="Disordered" evidence="1">
    <location>
        <begin position="222"/>
        <end position="246"/>
    </location>
</feature>
<dbReference type="SUPFAM" id="SSF81383">
    <property type="entry name" value="F-box domain"/>
    <property type="match status" value="1"/>
</dbReference>